<evidence type="ECO:0000256" key="2">
    <source>
        <dbReference type="ARBA" id="ARBA00022679"/>
    </source>
</evidence>
<dbReference type="SUPFAM" id="SSF53067">
    <property type="entry name" value="Actin-like ATPase domain"/>
    <property type="match status" value="2"/>
</dbReference>
<dbReference type="CDD" id="cd07782">
    <property type="entry name" value="ASKHA_NBD_FGGY_D-RBK"/>
    <property type="match status" value="1"/>
</dbReference>
<organism evidence="6 7">
    <name type="scientific">Pyronema omphalodes (strain CBS 100304)</name>
    <name type="common">Pyronema confluens</name>
    <dbReference type="NCBI Taxonomy" id="1076935"/>
    <lineage>
        <taxon>Eukaryota</taxon>
        <taxon>Fungi</taxon>
        <taxon>Dikarya</taxon>
        <taxon>Ascomycota</taxon>
        <taxon>Pezizomycotina</taxon>
        <taxon>Pezizomycetes</taxon>
        <taxon>Pezizales</taxon>
        <taxon>Pyronemataceae</taxon>
        <taxon>Pyronema</taxon>
    </lineage>
</organism>
<dbReference type="Pfam" id="PF00370">
    <property type="entry name" value="FGGY_N"/>
    <property type="match status" value="1"/>
</dbReference>
<keyword evidence="3 6" id="KW-0418">Kinase</keyword>
<comment type="similarity">
    <text evidence="1">Belongs to the FGGY kinase family.</text>
</comment>
<feature type="domain" description="Carbohydrate kinase FGGY C-terminal" evidence="5">
    <location>
        <begin position="305"/>
        <end position="517"/>
    </location>
</feature>
<proteinExistence type="inferred from homology"/>
<protein>
    <submittedName>
        <fullName evidence="6">Similar to Uncharacterized sugar kinase YDR109C acc. no. Q04585</fullName>
    </submittedName>
</protein>
<dbReference type="GO" id="GO:0019321">
    <property type="term" value="P:pentose metabolic process"/>
    <property type="evidence" value="ECO:0007669"/>
    <property type="project" value="TreeGrafter"/>
</dbReference>
<dbReference type="EMBL" id="HF935907">
    <property type="protein sequence ID" value="CCX32754.1"/>
    <property type="molecule type" value="Genomic_DNA"/>
</dbReference>
<dbReference type="STRING" id="1076935.U4LKX9"/>
<dbReference type="GO" id="GO:0005737">
    <property type="term" value="C:cytoplasm"/>
    <property type="evidence" value="ECO:0007669"/>
    <property type="project" value="TreeGrafter"/>
</dbReference>
<evidence type="ECO:0000256" key="1">
    <source>
        <dbReference type="ARBA" id="ARBA00009156"/>
    </source>
</evidence>
<evidence type="ECO:0000259" key="5">
    <source>
        <dbReference type="Pfam" id="PF02782"/>
    </source>
</evidence>
<dbReference type="InterPro" id="IPR018484">
    <property type="entry name" value="FGGY_N"/>
</dbReference>
<keyword evidence="2" id="KW-0808">Transferase</keyword>
<reference evidence="6 7" key="1">
    <citation type="journal article" date="2013" name="PLoS Genet.">
        <title>The genome and development-dependent transcriptomes of Pyronema confluens: a window into fungal evolution.</title>
        <authorList>
            <person name="Traeger S."/>
            <person name="Altegoer F."/>
            <person name="Freitag M."/>
            <person name="Gabaldon T."/>
            <person name="Kempken F."/>
            <person name="Kumar A."/>
            <person name="Marcet-Houben M."/>
            <person name="Poggeler S."/>
            <person name="Stajich J.E."/>
            <person name="Nowrousian M."/>
        </authorList>
    </citation>
    <scope>NUCLEOTIDE SEQUENCE [LARGE SCALE GENOMIC DNA]</scope>
    <source>
        <strain evidence="7">CBS 100304</strain>
        <tissue evidence="6">Vegetative mycelium</tissue>
    </source>
</reference>
<dbReference type="OrthoDB" id="203824at2759"/>
<evidence type="ECO:0000259" key="4">
    <source>
        <dbReference type="Pfam" id="PF00370"/>
    </source>
</evidence>
<dbReference type="InterPro" id="IPR006003">
    <property type="entry name" value="FGGY_RbtK-like"/>
</dbReference>
<gene>
    <name evidence="6" type="ORF">PCON_13605</name>
</gene>
<evidence type="ECO:0000313" key="7">
    <source>
        <dbReference type="Proteomes" id="UP000018144"/>
    </source>
</evidence>
<dbReference type="InterPro" id="IPR043129">
    <property type="entry name" value="ATPase_NBD"/>
</dbReference>
<dbReference type="NCBIfam" id="TIGR01315">
    <property type="entry name" value="5C_CHO_kinase"/>
    <property type="match status" value="1"/>
</dbReference>
<dbReference type="InterPro" id="IPR000577">
    <property type="entry name" value="Carb_kinase_FGGY"/>
</dbReference>
<feature type="domain" description="Carbohydrate kinase FGGY N-terminal" evidence="4">
    <location>
        <begin position="6"/>
        <end position="276"/>
    </location>
</feature>
<keyword evidence="7" id="KW-1185">Reference proteome</keyword>
<dbReference type="GO" id="GO:0019150">
    <property type="term" value="F:D-ribulokinase activity"/>
    <property type="evidence" value="ECO:0007669"/>
    <property type="project" value="TreeGrafter"/>
</dbReference>
<dbReference type="PANTHER" id="PTHR43435:SF4">
    <property type="entry name" value="FGGY CARBOHYDRATE KINASE DOMAIN-CONTAINING PROTEIN"/>
    <property type="match status" value="1"/>
</dbReference>
<dbReference type="Proteomes" id="UP000018144">
    <property type="component" value="Unassembled WGS sequence"/>
</dbReference>
<dbReference type="InterPro" id="IPR018485">
    <property type="entry name" value="FGGY_C"/>
</dbReference>
<evidence type="ECO:0000313" key="6">
    <source>
        <dbReference type="EMBL" id="CCX32754.1"/>
    </source>
</evidence>
<dbReference type="Gene3D" id="1.20.58.2240">
    <property type="match status" value="1"/>
</dbReference>
<dbReference type="OMA" id="HKAMWHE"/>
<name>U4LKX9_PYROM</name>
<dbReference type="Gene3D" id="3.30.420.40">
    <property type="match status" value="1"/>
</dbReference>
<sequence length="584" mass="63971">MASQAYYMGVDVGTGSARVCLIDQAGVMVAVESKEIKTWNEKADFYEQSTEDIWASISYCSKTVIQRAAIDPALVKGIGFDATCSLVVLDEDTNEPISVVGPDFKETNKNVIRKLKRPKEETKLINATQHNLLKYVGGSMSIEMEIPKVLWLKKNMPADLFARCKFFDLTDALTHLATGKETRSFCSTVCKQGYVPVGVDGSIKGWQEDFLTSIGLPELVHNDFKKMGGVNGVNGLWASAGEVIGSLSASAAADLGLVPGVKIGSGVIDAYAGWIGSVGAKIQWDPQYLDQSHAEDDEEQVFHRLAVVAGTSTCHLVMSKDPVYVQGIWGPYRDVLLKDRWLAEGGQSTTGALLHNVLTTHPSYAAALEKAKSKDQNIFDFLNLHLEELRVKENAPTISYLARHLFFYGDKHGNRSPIADPSMRGSIVGLSMDSSIDDLALQYYAAMEFIGQQTRHIIETLNNAGHKITSIFMSGGQCKNDVLMHLIADATMLPVAIPRYIQDAVVLGAAMLGAKAATEDENGNTEGLWAIMDRMSQSGKVVLPTKEEREMKLLQAKYKIFLQMAEAQQAYRKSVDEAIGNWKA</sequence>
<dbReference type="eggNOG" id="KOG2517">
    <property type="taxonomic scope" value="Eukaryota"/>
</dbReference>
<dbReference type="AlphaFoldDB" id="U4LKX9"/>
<dbReference type="PANTHER" id="PTHR43435">
    <property type="entry name" value="RIBULOKINASE"/>
    <property type="match status" value="1"/>
</dbReference>
<dbReference type="PIRSF" id="PIRSF000538">
    <property type="entry name" value="GlpK"/>
    <property type="match status" value="1"/>
</dbReference>
<dbReference type="Pfam" id="PF02782">
    <property type="entry name" value="FGGY_C"/>
    <property type="match status" value="1"/>
</dbReference>
<accession>U4LKX9</accession>
<evidence type="ECO:0000256" key="3">
    <source>
        <dbReference type="ARBA" id="ARBA00022777"/>
    </source>
</evidence>